<reference evidence="2 4" key="2">
    <citation type="submission" date="2018-12" db="EMBL/GenBank/DDBJ databases">
        <authorList>
            <consortium name="Pathogen Informatics"/>
        </authorList>
    </citation>
    <scope>NUCLEOTIDE SEQUENCE [LARGE SCALE GENOMIC DNA]</scope>
    <source>
        <strain evidence="2 4">NCTC9702</strain>
    </source>
</reference>
<gene>
    <name evidence="1" type="primary">yhcH_2</name>
    <name evidence="1" type="ORF">NCTC10764_03953</name>
    <name evidence="2" type="ORF">NCTC9702_00623</name>
</gene>
<dbReference type="AlphaFoldDB" id="A0A376JS62"/>
<dbReference type="Gene3D" id="2.60.120.370">
    <property type="entry name" value="YhcH/YjgK/YiaL"/>
    <property type="match status" value="1"/>
</dbReference>
<dbReference type="Proteomes" id="UP000277930">
    <property type="component" value="Chromosome 1"/>
</dbReference>
<dbReference type="Proteomes" id="UP000255201">
    <property type="component" value="Unassembled WGS sequence"/>
</dbReference>
<proteinExistence type="predicted"/>
<dbReference type="InterPro" id="IPR037012">
    <property type="entry name" value="NanQ/TabA/YiaL_sf"/>
</dbReference>
<sequence length="91" mass="10212">MHEQYIDIQLLLNGEERILFGTAGTARQCEEFHHEDDYQLCSAIENEQAIILKPGMFAVFMPGEPHKPGCVVGEPDEIKKVVVKVKADLMA</sequence>
<evidence type="ECO:0000313" key="4">
    <source>
        <dbReference type="Proteomes" id="UP000277930"/>
    </source>
</evidence>
<accession>A0A376JS62</accession>
<dbReference type="EMBL" id="UFZL01000002">
    <property type="protein sequence ID" value="STE73212.1"/>
    <property type="molecule type" value="Genomic_DNA"/>
</dbReference>
<dbReference type="GO" id="GO:0005829">
    <property type="term" value="C:cytosol"/>
    <property type="evidence" value="ECO:0007669"/>
    <property type="project" value="TreeGrafter"/>
</dbReference>
<evidence type="ECO:0000313" key="3">
    <source>
        <dbReference type="Proteomes" id="UP000255201"/>
    </source>
</evidence>
<organism evidence="1 3">
    <name type="scientific">Escherichia coli</name>
    <dbReference type="NCBI Taxonomy" id="562"/>
    <lineage>
        <taxon>Bacteria</taxon>
        <taxon>Pseudomonadati</taxon>
        <taxon>Pseudomonadota</taxon>
        <taxon>Gammaproteobacteria</taxon>
        <taxon>Enterobacterales</taxon>
        <taxon>Enterobacteriaceae</taxon>
        <taxon>Escherichia</taxon>
    </lineage>
</organism>
<name>A0A376JS62_ECOLX</name>
<dbReference type="NCBIfam" id="TIGR00022">
    <property type="entry name" value="YhcH/YjgK/YiaL family protein"/>
    <property type="match status" value="1"/>
</dbReference>
<dbReference type="Pfam" id="PF04074">
    <property type="entry name" value="DUF386"/>
    <property type="match status" value="1"/>
</dbReference>
<evidence type="ECO:0000313" key="2">
    <source>
        <dbReference type="EMBL" id="VED33110.1"/>
    </source>
</evidence>
<reference evidence="1 3" key="1">
    <citation type="submission" date="2018-06" db="EMBL/GenBank/DDBJ databases">
        <authorList>
            <consortium name="Pathogen Informatics"/>
            <person name="Doyle S."/>
        </authorList>
    </citation>
    <scope>NUCLEOTIDE SEQUENCE [LARGE SCALE GENOMIC DNA]</scope>
    <source>
        <strain evidence="1 3">NCTC10764</strain>
    </source>
</reference>
<dbReference type="InterPro" id="IPR004375">
    <property type="entry name" value="NanQ/TabA/YiaL"/>
</dbReference>
<dbReference type="PANTHER" id="PTHR34986">
    <property type="entry name" value="EVOLVED BETA-GALACTOSIDASE SUBUNIT BETA"/>
    <property type="match status" value="1"/>
</dbReference>
<dbReference type="PANTHER" id="PTHR34986:SF5">
    <property type="entry name" value="N-ACETYLNEURAMINATE ANOMERASE NANQ"/>
    <property type="match status" value="1"/>
</dbReference>
<dbReference type="SUPFAM" id="SSF51197">
    <property type="entry name" value="Clavaminate synthase-like"/>
    <property type="match status" value="1"/>
</dbReference>
<evidence type="ECO:0000313" key="1">
    <source>
        <dbReference type="EMBL" id="STE73212.1"/>
    </source>
</evidence>
<dbReference type="EMBL" id="LR134246">
    <property type="protein sequence ID" value="VED33110.1"/>
    <property type="molecule type" value="Genomic_DNA"/>
</dbReference>
<protein>
    <submittedName>
        <fullName evidence="1">Beta-galactosidase</fullName>
    </submittedName>
</protein>